<dbReference type="HAMAP" id="MF_01984">
    <property type="entry name" value="ubiX_pad"/>
    <property type="match status" value="1"/>
</dbReference>
<evidence type="ECO:0000256" key="4">
    <source>
        <dbReference type="ARBA" id="ARBA00022679"/>
    </source>
</evidence>
<dbReference type="Proteomes" id="UP000230859">
    <property type="component" value="Unassembled WGS sequence"/>
</dbReference>
<dbReference type="AlphaFoldDB" id="A0A2H0LSR5"/>
<dbReference type="NCBIfam" id="TIGR00421">
    <property type="entry name" value="ubiX_pad"/>
    <property type="match status" value="1"/>
</dbReference>
<feature type="binding site" evidence="5">
    <location>
        <position position="138"/>
    </location>
    <ligand>
        <name>FMN</name>
        <dbReference type="ChEBI" id="CHEBI:58210"/>
    </ligand>
</feature>
<feature type="binding site" evidence="5">
    <location>
        <position position="40"/>
    </location>
    <ligand>
        <name>FMN</name>
        <dbReference type="ChEBI" id="CHEBI:58210"/>
    </ligand>
</feature>
<keyword evidence="3 5" id="KW-0288">FMN</keyword>
<dbReference type="EMBL" id="PCVY01000011">
    <property type="protein sequence ID" value="PIQ87407.1"/>
    <property type="molecule type" value="Genomic_DNA"/>
</dbReference>
<evidence type="ECO:0000256" key="1">
    <source>
        <dbReference type="ARBA" id="ARBA00022602"/>
    </source>
</evidence>
<dbReference type="InterPro" id="IPR004507">
    <property type="entry name" value="UbiX-like"/>
</dbReference>
<dbReference type="SUPFAM" id="SSF52507">
    <property type="entry name" value="Homo-oligomeric flavin-containing Cys decarboxylases, HFCD"/>
    <property type="match status" value="1"/>
</dbReference>
<evidence type="ECO:0000256" key="5">
    <source>
        <dbReference type="HAMAP-Rule" id="MF_01984"/>
    </source>
</evidence>
<dbReference type="GO" id="GO:0106141">
    <property type="term" value="F:flavin prenyltransferase activity"/>
    <property type="evidence" value="ECO:0007669"/>
    <property type="project" value="UniProtKB-EC"/>
</dbReference>
<keyword evidence="4 5" id="KW-0808">Transferase</keyword>
<feature type="binding site" evidence="5">
    <location>
        <begin position="14"/>
        <end position="16"/>
    </location>
    <ligand>
        <name>FMN</name>
        <dbReference type="ChEBI" id="CHEBI:58210"/>
    </ligand>
</feature>
<dbReference type="InterPro" id="IPR003382">
    <property type="entry name" value="Flavoprotein"/>
</dbReference>
<feature type="domain" description="Flavoprotein" evidence="6">
    <location>
        <begin position="8"/>
        <end position="188"/>
    </location>
</feature>
<evidence type="ECO:0000256" key="3">
    <source>
        <dbReference type="ARBA" id="ARBA00022643"/>
    </source>
</evidence>
<comment type="function">
    <text evidence="5">Flavin prenyltransferase that catalyzes the synthesis of the prenylated FMN cofactor (prenyl-FMN) for 4-hydroxy-3-polyprenylbenzoic acid decarboxylase UbiD. The prenyltransferase is metal-independent and links a dimethylallyl moiety from dimethylallyl monophosphate (DMAP) to the flavin N5 and C6 atoms of FMN.</text>
</comment>
<organism evidence="7 8">
    <name type="scientific">Candidatus Abzuiibacterium crystallinum</name>
    <dbReference type="NCBI Taxonomy" id="1974748"/>
    <lineage>
        <taxon>Bacteria</taxon>
        <taxon>Pseudomonadati</taxon>
        <taxon>Candidatus Omnitrophota</taxon>
        <taxon>Candidatus Abzuiibacterium</taxon>
    </lineage>
</organism>
<evidence type="ECO:0000313" key="7">
    <source>
        <dbReference type="EMBL" id="PIQ87407.1"/>
    </source>
</evidence>
<comment type="caution">
    <text evidence="7">The sequence shown here is derived from an EMBL/GenBank/DDBJ whole genome shotgun (WGS) entry which is preliminary data.</text>
</comment>
<evidence type="ECO:0000256" key="2">
    <source>
        <dbReference type="ARBA" id="ARBA00022630"/>
    </source>
</evidence>
<feature type="binding site" evidence="5">
    <location>
        <position position="184"/>
    </location>
    <ligand>
        <name>dimethylallyl phosphate</name>
        <dbReference type="ChEBI" id="CHEBI:88052"/>
    </ligand>
</feature>
<accession>A0A2H0LSR5</accession>
<evidence type="ECO:0000313" key="8">
    <source>
        <dbReference type="Proteomes" id="UP000230859"/>
    </source>
</evidence>
<evidence type="ECO:0000259" key="6">
    <source>
        <dbReference type="Pfam" id="PF02441"/>
    </source>
</evidence>
<keyword evidence="2 5" id="KW-0285">Flavoprotein</keyword>
<reference evidence="7 8" key="1">
    <citation type="submission" date="2017-09" db="EMBL/GenBank/DDBJ databases">
        <title>Depth-based differentiation of microbial function through sediment-hosted aquifers and enrichment of novel symbionts in the deep terrestrial subsurface.</title>
        <authorList>
            <person name="Probst A.J."/>
            <person name="Ladd B."/>
            <person name="Jarett J.K."/>
            <person name="Geller-Mcgrath D.E."/>
            <person name="Sieber C.M."/>
            <person name="Emerson J.B."/>
            <person name="Anantharaman K."/>
            <person name="Thomas B.C."/>
            <person name="Malmstrom R."/>
            <person name="Stieglmeier M."/>
            <person name="Klingl A."/>
            <person name="Woyke T."/>
            <person name="Ryan C.M."/>
            <person name="Banfield J.F."/>
        </authorList>
    </citation>
    <scope>NUCLEOTIDE SEQUENCE [LARGE SCALE GENOMIC DNA]</scope>
    <source>
        <strain evidence="7">CG11_big_fil_rev_8_21_14_0_20_45_26</strain>
    </source>
</reference>
<comment type="caution">
    <text evidence="5">Lacks conserved residue(s) required for the propagation of feature annotation.</text>
</comment>
<comment type="similarity">
    <text evidence="5">Belongs to the UbiX/PAD1 family.</text>
</comment>
<name>A0A2H0LSR5_9BACT</name>
<dbReference type="Gene3D" id="3.40.50.1950">
    <property type="entry name" value="Flavin prenyltransferase-like"/>
    <property type="match status" value="1"/>
</dbReference>
<proteinExistence type="inferred from homology"/>
<feature type="binding site" evidence="5">
    <location>
        <position position="168"/>
    </location>
    <ligand>
        <name>dimethylallyl phosphate</name>
        <dbReference type="ChEBI" id="CHEBI:88052"/>
    </ligand>
</feature>
<dbReference type="InterPro" id="IPR036551">
    <property type="entry name" value="Flavin_trans-like"/>
</dbReference>
<comment type="catalytic activity">
    <reaction evidence="5">
        <text>dimethylallyl phosphate + FMNH2 = prenylated FMNH2 + phosphate</text>
        <dbReference type="Rhea" id="RHEA:37743"/>
        <dbReference type="ChEBI" id="CHEBI:43474"/>
        <dbReference type="ChEBI" id="CHEBI:57618"/>
        <dbReference type="ChEBI" id="CHEBI:87467"/>
        <dbReference type="ChEBI" id="CHEBI:88052"/>
        <dbReference type="EC" id="2.5.1.129"/>
    </reaction>
</comment>
<dbReference type="EC" id="2.5.1.129" evidence="5"/>
<sequence length="214" mass="23653">MSKQKKPFVVAITGASGAVYGVRLMEVLAQAGESIAFTMSNPAKTVIQEEMGINLGHLENPDLYRLWQPEILKQITYYHHGDFTAPIASGSYPTKGMFVVPCATTSLARIATGISQTLVERAAECIIKEGRKLVLVPRETPLSAIHLENMLKLARLGVHIVPAMPGFYAGLKDIQETVDFVVGKALDVMDVPHSLFRRWIGSVRSEDYQNFEKH</sequence>
<protein>
    <recommendedName>
        <fullName evidence="5">Flavin prenyltransferase UbiX</fullName>
        <ecNumber evidence="5">2.5.1.129</ecNumber>
    </recommendedName>
</protein>
<keyword evidence="1 5" id="KW-0637">Prenyltransferase</keyword>
<dbReference type="Pfam" id="PF02441">
    <property type="entry name" value="Flavoprotein"/>
    <property type="match status" value="1"/>
</dbReference>
<gene>
    <name evidence="5" type="primary">ubiX</name>
    <name evidence="7" type="ORF">COV74_00870</name>
</gene>